<accession>A0A0A9FT71</accession>
<reference evidence="1" key="2">
    <citation type="journal article" date="2015" name="Data Brief">
        <title>Shoot transcriptome of the giant reed, Arundo donax.</title>
        <authorList>
            <person name="Barrero R.A."/>
            <person name="Guerrero F.D."/>
            <person name="Moolhuijzen P."/>
            <person name="Goolsby J.A."/>
            <person name="Tidwell J."/>
            <person name="Bellgard S.E."/>
            <person name="Bellgard M.I."/>
        </authorList>
    </citation>
    <scope>NUCLEOTIDE SEQUENCE</scope>
    <source>
        <tissue evidence="1">Shoot tissue taken approximately 20 cm above the soil surface</tissue>
    </source>
</reference>
<sequence length="65" mass="7657">MPSSLVIFQSFRSLFTDSSVLHRHGCGYRCLTRVRVSGSAKFFRTRQIILRIRHECRNQTRMRGV</sequence>
<name>A0A0A9FT71_ARUDO</name>
<proteinExistence type="predicted"/>
<evidence type="ECO:0000313" key="1">
    <source>
        <dbReference type="EMBL" id="JAE16045.1"/>
    </source>
</evidence>
<protein>
    <submittedName>
        <fullName evidence="1">Uncharacterized protein</fullName>
    </submittedName>
</protein>
<dbReference type="AlphaFoldDB" id="A0A0A9FT71"/>
<organism evidence="1">
    <name type="scientific">Arundo donax</name>
    <name type="common">Giant reed</name>
    <name type="synonym">Donax arundinaceus</name>
    <dbReference type="NCBI Taxonomy" id="35708"/>
    <lineage>
        <taxon>Eukaryota</taxon>
        <taxon>Viridiplantae</taxon>
        <taxon>Streptophyta</taxon>
        <taxon>Embryophyta</taxon>
        <taxon>Tracheophyta</taxon>
        <taxon>Spermatophyta</taxon>
        <taxon>Magnoliopsida</taxon>
        <taxon>Liliopsida</taxon>
        <taxon>Poales</taxon>
        <taxon>Poaceae</taxon>
        <taxon>PACMAD clade</taxon>
        <taxon>Arundinoideae</taxon>
        <taxon>Arundineae</taxon>
        <taxon>Arundo</taxon>
    </lineage>
</organism>
<dbReference type="EMBL" id="GBRH01181851">
    <property type="protein sequence ID" value="JAE16045.1"/>
    <property type="molecule type" value="Transcribed_RNA"/>
</dbReference>
<reference evidence="1" key="1">
    <citation type="submission" date="2014-09" db="EMBL/GenBank/DDBJ databases">
        <authorList>
            <person name="Magalhaes I.L.F."/>
            <person name="Oliveira U."/>
            <person name="Santos F.R."/>
            <person name="Vidigal T.H.D.A."/>
            <person name="Brescovit A.D."/>
            <person name="Santos A.J."/>
        </authorList>
    </citation>
    <scope>NUCLEOTIDE SEQUENCE</scope>
    <source>
        <tissue evidence="1">Shoot tissue taken approximately 20 cm above the soil surface</tissue>
    </source>
</reference>